<dbReference type="EMBL" id="SOHE01000013">
    <property type="protein sequence ID" value="TFD55145.1"/>
    <property type="molecule type" value="Genomic_DNA"/>
</dbReference>
<dbReference type="GO" id="GO:0003700">
    <property type="term" value="F:DNA-binding transcription factor activity"/>
    <property type="evidence" value="ECO:0007669"/>
    <property type="project" value="TreeGrafter"/>
</dbReference>
<keyword evidence="3" id="KW-0804">Transcription</keyword>
<dbReference type="PRINTS" id="PR00455">
    <property type="entry name" value="HTHTETR"/>
</dbReference>
<dbReference type="Pfam" id="PF00440">
    <property type="entry name" value="TetR_N"/>
    <property type="match status" value="1"/>
</dbReference>
<dbReference type="InterPro" id="IPR050109">
    <property type="entry name" value="HTH-type_TetR-like_transc_reg"/>
</dbReference>
<dbReference type="Gene3D" id="1.10.357.10">
    <property type="entry name" value="Tetracycline Repressor, domain 2"/>
    <property type="match status" value="1"/>
</dbReference>
<reference evidence="6 7" key="1">
    <citation type="submission" date="2019-03" db="EMBL/GenBank/DDBJ databases">
        <title>Genomics of glacier-inhabiting Cryobacterium strains.</title>
        <authorList>
            <person name="Liu Q."/>
            <person name="Xin Y.-H."/>
        </authorList>
    </citation>
    <scope>NUCLEOTIDE SEQUENCE [LARGE SCALE GENOMIC DNA]</scope>
    <source>
        <strain evidence="6 7">Hh14</strain>
    </source>
</reference>
<accession>A0A4R9AA41</accession>
<dbReference type="PANTHER" id="PTHR30055:SF234">
    <property type="entry name" value="HTH-TYPE TRANSCRIPTIONAL REGULATOR BETI"/>
    <property type="match status" value="1"/>
</dbReference>
<keyword evidence="7" id="KW-1185">Reference proteome</keyword>
<evidence type="ECO:0000256" key="4">
    <source>
        <dbReference type="PROSITE-ProRule" id="PRU00335"/>
    </source>
</evidence>
<evidence type="ECO:0000313" key="7">
    <source>
        <dbReference type="Proteomes" id="UP000297447"/>
    </source>
</evidence>
<dbReference type="RefSeq" id="WP_134517830.1">
    <property type="nucleotide sequence ID" value="NZ_SOHE01000013.1"/>
</dbReference>
<sequence length="207" mass="21886">MLPTYPLRSGRPPRSSRGILEEAAAELFLEQGYAGTTIDQISRRAGVSRNTFFHYFPAKSDLLWVGVDAALAELPAALAACPAELTATDAARWALLRLAAAWGPAEVPWALTQSEVMGTRSELEASALSRLARAAPLLARCVAARAVREPGELRARLLAQGFAGAVLAVAAVAVATWARAGVDRGELSPYLDEVITPVCTGYAPLFG</sequence>
<dbReference type="AlphaFoldDB" id="A0A4R9AA41"/>
<keyword evidence="2 4" id="KW-0238">DNA-binding</keyword>
<dbReference type="InterPro" id="IPR001647">
    <property type="entry name" value="HTH_TetR"/>
</dbReference>
<dbReference type="Pfam" id="PF17754">
    <property type="entry name" value="TetR_C_14"/>
    <property type="match status" value="1"/>
</dbReference>
<comment type="caution">
    <text evidence="6">The sequence shown here is derived from an EMBL/GenBank/DDBJ whole genome shotgun (WGS) entry which is preliminary data.</text>
</comment>
<proteinExistence type="predicted"/>
<dbReference type="InterPro" id="IPR041347">
    <property type="entry name" value="MftR_C"/>
</dbReference>
<keyword evidence="1" id="KW-0805">Transcription regulation</keyword>
<dbReference type="GO" id="GO:0000976">
    <property type="term" value="F:transcription cis-regulatory region binding"/>
    <property type="evidence" value="ECO:0007669"/>
    <property type="project" value="TreeGrafter"/>
</dbReference>
<dbReference type="SUPFAM" id="SSF46689">
    <property type="entry name" value="Homeodomain-like"/>
    <property type="match status" value="1"/>
</dbReference>
<dbReference type="PROSITE" id="PS50977">
    <property type="entry name" value="HTH_TETR_2"/>
    <property type="match status" value="1"/>
</dbReference>
<evidence type="ECO:0000256" key="3">
    <source>
        <dbReference type="ARBA" id="ARBA00023163"/>
    </source>
</evidence>
<organism evidence="6 7">
    <name type="scientific">Cryobacterium frigoriphilum</name>
    <dbReference type="NCBI Taxonomy" id="1259150"/>
    <lineage>
        <taxon>Bacteria</taxon>
        <taxon>Bacillati</taxon>
        <taxon>Actinomycetota</taxon>
        <taxon>Actinomycetes</taxon>
        <taxon>Micrococcales</taxon>
        <taxon>Microbacteriaceae</taxon>
        <taxon>Cryobacterium</taxon>
    </lineage>
</organism>
<gene>
    <name evidence="6" type="ORF">E3T55_01600</name>
</gene>
<evidence type="ECO:0000256" key="2">
    <source>
        <dbReference type="ARBA" id="ARBA00023125"/>
    </source>
</evidence>
<dbReference type="Proteomes" id="UP000297447">
    <property type="component" value="Unassembled WGS sequence"/>
</dbReference>
<evidence type="ECO:0000259" key="5">
    <source>
        <dbReference type="PROSITE" id="PS50977"/>
    </source>
</evidence>
<evidence type="ECO:0000256" key="1">
    <source>
        <dbReference type="ARBA" id="ARBA00023015"/>
    </source>
</evidence>
<protein>
    <submittedName>
        <fullName evidence="6">TetR family transcriptional regulator</fullName>
    </submittedName>
</protein>
<evidence type="ECO:0000313" key="6">
    <source>
        <dbReference type="EMBL" id="TFD55145.1"/>
    </source>
</evidence>
<feature type="domain" description="HTH tetR-type" evidence="5">
    <location>
        <begin position="14"/>
        <end position="74"/>
    </location>
</feature>
<dbReference type="OrthoDB" id="956698at2"/>
<feature type="DNA-binding region" description="H-T-H motif" evidence="4">
    <location>
        <begin position="37"/>
        <end position="56"/>
    </location>
</feature>
<dbReference type="PANTHER" id="PTHR30055">
    <property type="entry name" value="HTH-TYPE TRANSCRIPTIONAL REGULATOR RUTR"/>
    <property type="match status" value="1"/>
</dbReference>
<dbReference type="Gene3D" id="1.10.10.60">
    <property type="entry name" value="Homeodomain-like"/>
    <property type="match status" value="1"/>
</dbReference>
<dbReference type="InterPro" id="IPR009057">
    <property type="entry name" value="Homeodomain-like_sf"/>
</dbReference>
<name>A0A4R9AA41_9MICO</name>